<dbReference type="InterPro" id="IPR035965">
    <property type="entry name" value="PAS-like_dom_sf"/>
</dbReference>
<proteinExistence type="predicted"/>
<sequence length="151" mass="17050">MTPQERNQLIGLLDQSYEQWTGQGLPVPSERAKQRLEWLDQHSPYGLLIQNTEPDPLFIYANQQAQLIFGYSLAEFLATPASQSAPPERQQERNLMLAEVANKGISNNYRGTRIRKDGQLFEIEGSIWKVLGKSGEMLGIAAMIWSKEVSS</sequence>
<accession>A0A940PEG1</accession>
<keyword evidence="3" id="KW-1185">Reference proteome</keyword>
<feature type="domain" description="MEKHLA" evidence="1">
    <location>
        <begin position="9"/>
        <end position="144"/>
    </location>
</feature>
<dbReference type="SUPFAM" id="SSF55785">
    <property type="entry name" value="PYP-like sensor domain (PAS domain)"/>
    <property type="match status" value="1"/>
</dbReference>
<protein>
    <submittedName>
        <fullName evidence="2">MEKHLA domain-containing protein</fullName>
    </submittedName>
</protein>
<dbReference type="AlphaFoldDB" id="A0A940PEG1"/>
<dbReference type="InterPro" id="IPR013978">
    <property type="entry name" value="MEKHLA"/>
</dbReference>
<comment type="caution">
    <text evidence="2">The sequence shown here is derived from an EMBL/GenBank/DDBJ whole genome shotgun (WGS) entry which is preliminary data.</text>
</comment>
<dbReference type="Pfam" id="PF08670">
    <property type="entry name" value="MEKHLA"/>
    <property type="match status" value="1"/>
</dbReference>
<dbReference type="InterPro" id="IPR000014">
    <property type="entry name" value="PAS"/>
</dbReference>
<dbReference type="CDD" id="cd00130">
    <property type="entry name" value="PAS"/>
    <property type="match status" value="1"/>
</dbReference>
<dbReference type="Gene3D" id="3.30.450.20">
    <property type="entry name" value="PAS domain"/>
    <property type="match status" value="1"/>
</dbReference>
<evidence type="ECO:0000313" key="3">
    <source>
        <dbReference type="Proteomes" id="UP000674938"/>
    </source>
</evidence>
<gene>
    <name evidence="2" type="ORF">I6N95_20410</name>
</gene>
<evidence type="ECO:0000313" key="2">
    <source>
        <dbReference type="EMBL" id="MBP1043389.1"/>
    </source>
</evidence>
<dbReference type="EMBL" id="JAEEGA010000016">
    <property type="protein sequence ID" value="MBP1043389.1"/>
    <property type="molecule type" value="Genomic_DNA"/>
</dbReference>
<name>A0A940PEG1_9ENTE</name>
<organism evidence="2 3">
    <name type="scientific">Vagococcus allomyrinae</name>
    <dbReference type="NCBI Taxonomy" id="2794353"/>
    <lineage>
        <taxon>Bacteria</taxon>
        <taxon>Bacillati</taxon>
        <taxon>Bacillota</taxon>
        <taxon>Bacilli</taxon>
        <taxon>Lactobacillales</taxon>
        <taxon>Enterococcaceae</taxon>
        <taxon>Vagococcus</taxon>
    </lineage>
</organism>
<reference evidence="2" key="1">
    <citation type="submission" date="2020-12" db="EMBL/GenBank/DDBJ databases">
        <title>Vagococcus allomyrinae sp. nov. and Enterococcus lavae sp. nov., isolated from the larvae of Allomyrina dichotoma.</title>
        <authorList>
            <person name="Lee S.D."/>
        </authorList>
    </citation>
    <scope>NUCLEOTIDE SEQUENCE</scope>
    <source>
        <strain evidence="2">BWB3-3</strain>
    </source>
</reference>
<evidence type="ECO:0000259" key="1">
    <source>
        <dbReference type="Pfam" id="PF08670"/>
    </source>
</evidence>
<dbReference type="RefSeq" id="WP_209531202.1">
    <property type="nucleotide sequence ID" value="NZ_JAEEGA010000016.1"/>
</dbReference>
<dbReference type="Proteomes" id="UP000674938">
    <property type="component" value="Unassembled WGS sequence"/>
</dbReference>
<dbReference type="NCBIfam" id="TIGR00229">
    <property type="entry name" value="sensory_box"/>
    <property type="match status" value="1"/>
</dbReference>